<proteinExistence type="predicted"/>
<dbReference type="STRING" id="1300347.I601_2666"/>
<reference evidence="1 2" key="1">
    <citation type="submission" date="2016-03" db="EMBL/GenBank/DDBJ databases">
        <title>Complete genome sequence of a soil Actinobacterium, Nocardioides dokdonensis FR1436.</title>
        <authorList>
            <person name="Kwon S.-K."/>
            <person name="Kim K."/>
            <person name="Kim J.F."/>
        </authorList>
    </citation>
    <scope>NUCLEOTIDE SEQUENCE [LARGE SCALE GENOMIC DNA]</scope>
    <source>
        <strain evidence="1 2">FR1436</strain>
    </source>
</reference>
<dbReference type="RefSeq" id="WP_068110481.1">
    <property type="nucleotide sequence ID" value="NZ_CP015079.1"/>
</dbReference>
<dbReference type="Proteomes" id="UP000077868">
    <property type="component" value="Chromosome"/>
</dbReference>
<organism evidence="1 2">
    <name type="scientific">Nocardioides dokdonensis FR1436</name>
    <dbReference type="NCBI Taxonomy" id="1300347"/>
    <lineage>
        <taxon>Bacteria</taxon>
        <taxon>Bacillati</taxon>
        <taxon>Actinomycetota</taxon>
        <taxon>Actinomycetes</taxon>
        <taxon>Propionibacteriales</taxon>
        <taxon>Nocardioidaceae</taxon>
        <taxon>Nocardioides</taxon>
    </lineage>
</organism>
<sequence length="412" mass="43059">MAGLSLCLLLLVGVVAWQVRDDPYVATPADRSADAPSVRPGAAAEALANLEDAIGRGDADAAAALAPRDDPAAARRLADIVENAEEVGLEGVTLRYVDQDGGIDAEGGWRADVDVTWQVAGFDPGPARSEVTFALRDEPTDGGARVALTAAGVGGGRAPLWLTDDLQVRRTDSRVVMVAGTRRDLVRYDRLVRAALPVVRRVLPGTDRGLVVEVPASAAALDAALGADEGTYAEVAAVTTSPDGLVTPSAPVHVLVNPDEMDRLERTGAQVVMSHEAVHALTDAPTSQAPLWLVEGFADYVALRDVDLPDTTVAAQALEQVRENGLPDALPGPAELGVGAPYLGASYEAAWLATRAVTRAADEKALVELYRATSAGEPFEAALRDVAGISVPGLTRRWRDELERLAAQAGPS</sequence>
<evidence type="ECO:0000313" key="1">
    <source>
        <dbReference type="EMBL" id="ANH39082.1"/>
    </source>
</evidence>
<dbReference type="AlphaFoldDB" id="A0A1A9GN47"/>
<accession>A0A1A9GN47</accession>
<gene>
    <name evidence="1" type="ORF">I601_2666</name>
</gene>
<keyword evidence="2" id="KW-1185">Reference proteome</keyword>
<dbReference type="PATRIC" id="fig|1300347.3.peg.2658"/>
<dbReference type="EMBL" id="CP015079">
    <property type="protein sequence ID" value="ANH39082.1"/>
    <property type="molecule type" value="Genomic_DNA"/>
</dbReference>
<protein>
    <recommendedName>
        <fullName evidence="3">Peptidase MA-like domain-containing protein</fullName>
    </recommendedName>
</protein>
<evidence type="ECO:0008006" key="3">
    <source>
        <dbReference type="Google" id="ProtNLM"/>
    </source>
</evidence>
<dbReference type="OrthoDB" id="5242307at2"/>
<evidence type="ECO:0000313" key="2">
    <source>
        <dbReference type="Proteomes" id="UP000077868"/>
    </source>
</evidence>
<dbReference type="KEGG" id="ndk:I601_2666"/>
<name>A0A1A9GN47_9ACTN</name>